<proteinExistence type="inferred from homology"/>
<dbReference type="PROSITE" id="PS50928">
    <property type="entry name" value="ABC_TM1"/>
    <property type="match status" value="1"/>
</dbReference>
<comment type="subcellular location">
    <subcellularLocation>
        <location evidence="1">Cell inner membrane</location>
        <topology evidence="1">Multi-pass membrane protein</topology>
    </subcellularLocation>
    <subcellularLocation>
        <location evidence="9">Cell membrane</location>
        <topology evidence="9">Multi-pass membrane protein</topology>
    </subcellularLocation>
</comment>
<evidence type="ECO:0000256" key="5">
    <source>
        <dbReference type="ARBA" id="ARBA00022692"/>
    </source>
</evidence>
<dbReference type="PANTHER" id="PTHR30614:SF0">
    <property type="entry name" value="L-CYSTINE TRANSPORT SYSTEM PERMEASE PROTEIN TCYL"/>
    <property type="match status" value="1"/>
</dbReference>
<name>A0ABU3EL31_9RHOB</name>
<evidence type="ECO:0000256" key="6">
    <source>
        <dbReference type="ARBA" id="ARBA00022970"/>
    </source>
</evidence>
<dbReference type="PANTHER" id="PTHR30614">
    <property type="entry name" value="MEMBRANE COMPONENT OF AMINO ACID ABC TRANSPORTER"/>
    <property type="match status" value="1"/>
</dbReference>
<dbReference type="EMBL" id="JAVRQI010000024">
    <property type="protein sequence ID" value="MDT1064507.1"/>
    <property type="molecule type" value="Genomic_DNA"/>
</dbReference>
<protein>
    <submittedName>
        <fullName evidence="11">Ectoine/hydroxyectoine ABC transporter permease subunit EhuD</fullName>
    </submittedName>
</protein>
<feature type="transmembrane region" description="Helical" evidence="9">
    <location>
        <begin position="50"/>
        <end position="75"/>
    </location>
</feature>
<evidence type="ECO:0000256" key="9">
    <source>
        <dbReference type="RuleBase" id="RU363032"/>
    </source>
</evidence>
<dbReference type="Proteomes" id="UP001251085">
    <property type="component" value="Unassembled WGS sequence"/>
</dbReference>
<keyword evidence="5 9" id="KW-0812">Transmembrane</keyword>
<dbReference type="InterPro" id="IPR010065">
    <property type="entry name" value="AA_ABC_transptr_permease_3TM"/>
</dbReference>
<sequence>MEWDWEFARSILPTLLQGFRITLLATFLGAIVAAVLGLVFAILRRSPNRWLARITGFVVEFIRGTPLLVQLYFIFYVLPDIGISLPALTAGVIGMGLHYATYAAEVYRGGIEAVPRGQWEAARATNLTTRQTWTHVVLPQAVPPMIPAMANYLLAMFKETPLLSAITVVELMNQAKSVANSSYRYVEPMTLVGVMFLIVSVISVIALRWLERRFGRIPRQ</sequence>
<feature type="transmembrane region" description="Helical" evidence="9">
    <location>
        <begin position="189"/>
        <end position="210"/>
    </location>
</feature>
<comment type="similarity">
    <text evidence="2">Belongs to the binding-protein-dependent transport system permease family. HisMQ subfamily.</text>
</comment>
<evidence type="ECO:0000256" key="7">
    <source>
        <dbReference type="ARBA" id="ARBA00022989"/>
    </source>
</evidence>
<dbReference type="Pfam" id="PF00528">
    <property type="entry name" value="BPD_transp_1"/>
    <property type="match status" value="1"/>
</dbReference>
<gene>
    <name evidence="11" type="primary">ehuD</name>
    <name evidence="11" type="ORF">RM190_21790</name>
</gene>
<dbReference type="CDD" id="cd06261">
    <property type="entry name" value="TM_PBP2"/>
    <property type="match status" value="1"/>
</dbReference>
<feature type="transmembrane region" description="Helical" evidence="9">
    <location>
        <begin position="81"/>
        <end position="100"/>
    </location>
</feature>
<comment type="caution">
    <text evidence="11">The sequence shown here is derived from an EMBL/GenBank/DDBJ whole genome shotgun (WGS) entry which is preliminary data.</text>
</comment>
<dbReference type="NCBIfam" id="TIGR01726">
    <property type="entry name" value="HEQRo_perm_3TM"/>
    <property type="match status" value="1"/>
</dbReference>
<dbReference type="RefSeq" id="WP_311761592.1">
    <property type="nucleotide sequence ID" value="NZ_JAVRQI010000024.1"/>
</dbReference>
<dbReference type="Gene3D" id="1.10.3720.10">
    <property type="entry name" value="MetI-like"/>
    <property type="match status" value="1"/>
</dbReference>
<evidence type="ECO:0000256" key="1">
    <source>
        <dbReference type="ARBA" id="ARBA00004429"/>
    </source>
</evidence>
<keyword evidence="3 9" id="KW-0813">Transport</keyword>
<dbReference type="InterPro" id="IPR035906">
    <property type="entry name" value="MetI-like_sf"/>
</dbReference>
<keyword evidence="6" id="KW-0029">Amino-acid transport</keyword>
<feature type="domain" description="ABC transmembrane type-1" evidence="10">
    <location>
        <begin position="19"/>
        <end position="207"/>
    </location>
</feature>
<accession>A0ABU3EL31</accession>
<feature type="transmembrane region" description="Helical" evidence="9">
    <location>
        <begin position="20"/>
        <end position="43"/>
    </location>
</feature>
<dbReference type="NCBIfam" id="TIGR03003">
    <property type="entry name" value="ectoine_ehuD"/>
    <property type="match status" value="1"/>
</dbReference>
<dbReference type="InterPro" id="IPR043429">
    <property type="entry name" value="ArtM/GltK/GlnP/TcyL/YhdX-like"/>
</dbReference>
<evidence type="ECO:0000256" key="2">
    <source>
        <dbReference type="ARBA" id="ARBA00010072"/>
    </source>
</evidence>
<dbReference type="InterPro" id="IPR014341">
    <property type="entry name" value="Ectoine_EhuD"/>
</dbReference>
<evidence type="ECO:0000313" key="11">
    <source>
        <dbReference type="EMBL" id="MDT1064507.1"/>
    </source>
</evidence>
<dbReference type="SUPFAM" id="SSF161098">
    <property type="entry name" value="MetI-like"/>
    <property type="match status" value="1"/>
</dbReference>
<organism evidence="11 12">
    <name type="scientific">Paracoccus broussonetiae</name>
    <dbReference type="NCBI Taxonomy" id="3075834"/>
    <lineage>
        <taxon>Bacteria</taxon>
        <taxon>Pseudomonadati</taxon>
        <taxon>Pseudomonadota</taxon>
        <taxon>Alphaproteobacteria</taxon>
        <taxon>Rhodobacterales</taxon>
        <taxon>Paracoccaceae</taxon>
        <taxon>Paracoccus</taxon>
    </lineage>
</organism>
<evidence type="ECO:0000256" key="4">
    <source>
        <dbReference type="ARBA" id="ARBA00022475"/>
    </source>
</evidence>
<evidence type="ECO:0000313" key="12">
    <source>
        <dbReference type="Proteomes" id="UP001251085"/>
    </source>
</evidence>
<evidence type="ECO:0000256" key="3">
    <source>
        <dbReference type="ARBA" id="ARBA00022448"/>
    </source>
</evidence>
<keyword evidence="12" id="KW-1185">Reference proteome</keyword>
<keyword evidence="8 9" id="KW-0472">Membrane</keyword>
<keyword evidence="4" id="KW-1003">Cell membrane</keyword>
<reference evidence="12" key="1">
    <citation type="submission" date="2023-07" db="EMBL/GenBank/DDBJ databases">
        <title>Characterization of two Paracoccaceae strains isolated from Phycosphere and proposal of Xinfangfangia lacusdiani sp. nov.</title>
        <authorList>
            <person name="Deng Y."/>
            <person name="Zhang Y.Q."/>
        </authorList>
    </citation>
    <scope>NUCLEOTIDE SEQUENCE [LARGE SCALE GENOMIC DNA]</scope>
    <source>
        <strain evidence="12">CPCC 101403</strain>
    </source>
</reference>
<dbReference type="InterPro" id="IPR000515">
    <property type="entry name" value="MetI-like"/>
</dbReference>
<keyword evidence="7 9" id="KW-1133">Transmembrane helix</keyword>
<evidence type="ECO:0000259" key="10">
    <source>
        <dbReference type="PROSITE" id="PS50928"/>
    </source>
</evidence>
<evidence type="ECO:0000256" key="8">
    <source>
        <dbReference type="ARBA" id="ARBA00023136"/>
    </source>
</evidence>